<feature type="transmembrane region" description="Helical" evidence="5">
    <location>
        <begin position="133"/>
        <end position="156"/>
    </location>
</feature>
<feature type="transmembrane region" description="Helical" evidence="5">
    <location>
        <begin position="300"/>
        <end position="322"/>
    </location>
</feature>
<dbReference type="Gene3D" id="1.20.1250.20">
    <property type="entry name" value="MFS general substrate transporter like domains"/>
    <property type="match status" value="1"/>
</dbReference>
<comment type="subcellular location">
    <subcellularLocation>
        <location evidence="1">Membrane</location>
        <topology evidence="1">Multi-pass membrane protein</topology>
    </subcellularLocation>
</comment>
<dbReference type="Pfam" id="PF07690">
    <property type="entry name" value="MFS_1"/>
    <property type="match status" value="1"/>
</dbReference>
<accession>A0AA39IG29</accession>
<organism evidence="6 7">
    <name type="scientific">Steinernema hermaphroditum</name>
    <dbReference type="NCBI Taxonomy" id="289476"/>
    <lineage>
        <taxon>Eukaryota</taxon>
        <taxon>Metazoa</taxon>
        <taxon>Ecdysozoa</taxon>
        <taxon>Nematoda</taxon>
        <taxon>Chromadorea</taxon>
        <taxon>Rhabditida</taxon>
        <taxon>Tylenchina</taxon>
        <taxon>Panagrolaimomorpha</taxon>
        <taxon>Strongyloidoidea</taxon>
        <taxon>Steinernematidae</taxon>
        <taxon>Steinernema</taxon>
    </lineage>
</organism>
<proteinExistence type="predicted"/>
<dbReference type="Proteomes" id="UP001175271">
    <property type="component" value="Unassembled WGS sequence"/>
</dbReference>
<dbReference type="PANTHER" id="PTHR23507:SF11">
    <property type="entry name" value="SOLUTE CARRIER FAMILY RELATED"/>
    <property type="match status" value="1"/>
</dbReference>
<name>A0AA39IG29_9BILA</name>
<sequence length="477" mass="53547">MTISIKKIASSIRNLKIHVEPVIFIMTFCHIASNIVKPQMTEAKMERSYAHPDNMTHPEIKKFYNKWMVTWDQNYDYVNVPIACVAGILYGAYGDERNRKVPLLLGMASSLVDNTIKMLMWSEKTDIPLEWSYLSAVVCGLMGDYILIMSCCNAYLSDIFSNKHTLGYRLIITSVCVSSGTLVGSLCTKLVVDQLNEMAAMYMSQAGIVLILCFALLVVEKKQPNEATGTASILTVFKNGVLSFYDSLKIFFFQRDGHRRLFLWTCMLANFLDELIFGEQKGLIGTYTRLPPFNWTTDQFAIYRAVRPVYMITGSLTGLIVLRKYLKFRDTSLIILSTVSMAVFVAALGVANATWVVFVALIPGGFHGLLQPLTVTFITCLISTQEIGKVLAINSIIGKIAGVAETGILQNIYKATLDWYPGFVWLLMAAISMISAGLYVFVYFVAKREKIGPEYDRREKEANRTDLDSREGVAYLE</sequence>
<evidence type="ECO:0000256" key="2">
    <source>
        <dbReference type="ARBA" id="ARBA00022692"/>
    </source>
</evidence>
<feature type="transmembrane region" description="Helical" evidence="5">
    <location>
        <begin position="334"/>
        <end position="362"/>
    </location>
</feature>
<dbReference type="EMBL" id="JAUCMV010000001">
    <property type="protein sequence ID" value="KAK0423683.1"/>
    <property type="molecule type" value="Genomic_DNA"/>
</dbReference>
<dbReference type="SUPFAM" id="SSF103473">
    <property type="entry name" value="MFS general substrate transporter"/>
    <property type="match status" value="1"/>
</dbReference>
<dbReference type="InterPro" id="IPR011701">
    <property type="entry name" value="MFS"/>
</dbReference>
<feature type="transmembrane region" description="Helical" evidence="5">
    <location>
        <begin position="168"/>
        <end position="192"/>
    </location>
</feature>
<feature type="transmembrane region" description="Helical" evidence="5">
    <location>
        <begin position="77"/>
        <end position="94"/>
    </location>
</feature>
<protein>
    <recommendedName>
        <fullName evidence="8">Major facilitator superfamily (MFS) profile domain-containing protein</fullName>
    </recommendedName>
</protein>
<evidence type="ECO:0000256" key="1">
    <source>
        <dbReference type="ARBA" id="ARBA00004141"/>
    </source>
</evidence>
<keyword evidence="4 5" id="KW-0472">Membrane</keyword>
<feature type="transmembrane region" description="Helical" evidence="5">
    <location>
        <begin position="261"/>
        <end position="280"/>
    </location>
</feature>
<evidence type="ECO:0000313" key="7">
    <source>
        <dbReference type="Proteomes" id="UP001175271"/>
    </source>
</evidence>
<reference evidence="6" key="1">
    <citation type="submission" date="2023-06" db="EMBL/GenBank/DDBJ databases">
        <title>Genomic analysis of the entomopathogenic nematode Steinernema hermaphroditum.</title>
        <authorList>
            <person name="Schwarz E.M."/>
            <person name="Heppert J.K."/>
            <person name="Baniya A."/>
            <person name="Schwartz H.T."/>
            <person name="Tan C.-H."/>
            <person name="Antoshechkin I."/>
            <person name="Sternberg P.W."/>
            <person name="Goodrich-Blair H."/>
            <person name="Dillman A.R."/>
        </authorList>
    </citation>
    <scope>NUCLEOTIDE SEQUENCE</scope>
    <source>
        <strain evidence="6">PS9179</strain>
        <tissue evidence="6">Whole animal</tissue>
    </source>
</reference>
<gene>
    <name evidence="6" type="ORF">QR680_008276</name>
</gene>
<evidence type="ECO:0008006" key="8">
    <source>
        <dbReference type="Google" id="ProtNLM"/>
    </source>
</evidence>
<feature type="transmembrane region" description="Helical" evidence="5">
    <location>
        <begin position="423"/>
        <end position="446"/>
    </location>
</feature>
<dbReference type="InterPro" id="IPR036259">
    <property type="entry name" value="MFS_trans_sf"/>
</dbReference>
<evidence type="ECO:0000256" key="4">
    <source>
        <dbReference type="ARBA" id="ARBA00023136"/>
    </source>
</evidence>
<keyword evidence="2 5" id="KW-0812">Transmembrane</keyword>
<keyword evidence="3 5" id="KW-1133">Transmembrane helix</keyword>
<dbReference type="PANTHER" id="PTHR23507">
    <property type="entry name" value="ZGC:174356"/>
    <property type="match status" value="1"/>
</dbReference>
<dbReference type="GO" id="GO:0022857">
    <property type="term" value="F:transmembrane transporter activity"/>
    <property type="evidence" value="ECO:0007669"/>
    <property type="project" value="InterPro"/>
</dbReference>
<evidence type="ECO:0000256" key="5">
    <source>
        <dbReference type="SAM" id="Phobius"/>
    </source>
</evidence>
<keyword evidence="7" id="KW-1185">Reference proteome</keyword>
<evidence type="ECO:0000256" key="3">
    <source>
        <dbReference type="ARBA" id="ARBA00022989"/>
    </source>
</evidence>
<comment type="caution">
    <text evidence="6">The sequence shown here is derived from an EMBL/GenBank/DDBJ whole genome shotgun (WGS) entry which is preliminary data.</text>
</comment>
<dbReference type="AlphaFoldDB" id="A0AA39IG29"/>
<feature type="transmembrane region" description="Helical" evidence="5">
    <location>
        <begin position="198"/>
        <end position="219"/>
    </location>
</feature>
<evidence type="ECO:0000313" key="6">
    <source>
        <dbReference type="EMBL" id="KAK0423683.1"/>
    </source>
</evidence>
<dbReference type="GO" id="GO:0016020">
    <property type="term" value="C:membrane"/>
    <property type="evidence" value="ECO:0007669"/>
    <property type="project" value="UniProtKB-SubCell"/>
</dbReference>